<keyword evidence="2" id="KW-1185">Reference proteome</keyword>
<comment type="caution">
    <text evidence="1">The sequence shown here is derived from an EMBL/GenBank/DDBJ whole genome shotgun (WGS) entry which is preliminary data.</text>
</comment>
<dbReference type="EMBL" id="JACDUU010000003">
    <property type="protein sequence ID" value="MBA2871258.1"/>
    <property type="molecule type" value="Genomic_DNA"/>
</dbReference>
<sequence>MNRHVDQETLQEILTYVEQNCTDLKDVMTYIIERFEHYWQAGESDKYQTIYGIYSYINKHNHTIALMTVEEVKDYLQGLNQHV</sequence>
<protein>
    <submittedName>
        <fullName evidence="1">Uncharacterized protein</fullName>
    </submittedName>
</protein>
<proteinExistence type="predicted"/>
<evidence type="ECO:0000313" key="2">
    <source>
        <dbReference type="Proteomes" id="UP000580891"/>
    </source>
</evidence>
<dbReference type="Proteomes" id="UP000580891">
    <property type="component" value="Unassembled WGS sequence"/>
</dbReference>
<dbReference type="AlphaFoldDB" id="A0A7V9YZP5"/>
<name>A0A7V9YZP5_9BACL</name>
<gene>
    <name evidence="1" type="ORF">HNQ85_001528</name>
</gene>
<organism evidence="1 2">
    <name type="scientific">[Anoxybacillus] calidus</name>
    <dbReference type="NCBI Taxonomy" id="575178"/>
    <lineage>
        <taxon>Bacteria</taxon>
        <taxon>Bacillati</taxon>
        <taxon>Bacillota</taxon>
        <taxon>Bacilli</taxon>
        <taxon>Bacillales</taxon>
        <taxon>Anoxybacillaceae</taxon>
        <taxon>Paranoxybacillus</taxon>
    </lineage>
</organism>
<evidence type="ECO:0000313" key="1">
    <source>
        <dbReference type="EMBL" id="MBA2871258.1"/>
    </source>
</evidence>
<reference evidence="1 2" key="1">
    <citation type="submission" date="2020-07" db="EMBL/GenBank/DDBJ databases">
        <title>Genomic Encyclopedia of Type Strains, Phase IV (KMG-IV): sequencing the most valuable type-strain genomes for metagenomic binning, comparative biology and taxonomic classification.</title>
        <authorList>
            <person name="Goeker M."/>
        </authorList>
    </citation>
    <scope>NUCLEOTIDE SEQUENCE [LARGE SCALE GENOMIC DNA]</scope>
    <source>
        <strain evidence="1 2">DSM 25220</strain>
    </source>
</reference>
<dbReference type="RefSeq" id="WP_181537106.1">
    <property type="nucleotide sequence ID" value="NZ_JACDUU010000003.1"/>
</dbReference>
<accession>A0A7V9YZP5</accession>